<dbReference type="EMBL" id="JAIWYP010000009">
    <property type="protein sequence ID" value="KAH3770424.1"/>
    <property type="molecule type" value="Genomic_DNA"/>
</dbReference>
<gene>
    <name evidence="1" type="ORF">DPMN_171711</name>
</gene>
<dbReference type="AlphaFoldDB" id="A0A9D4DYH6"/>
<reference evidence="1" key="2">
    <citation type="submission" date="2020-11" db="EMBL/GenBank/DDBJ databases">
        <authorList>
            <person name="McCartney M.A."/>
            <person name="Auch B."/>
            <person name="Kono T."/>
            <person name="Mallez S."/>
            <person name="Becker A."/>
            <person name="Gohl D.M."/>
            <person name="Silverstein K.A.T."/>
            <person name="Koren S."/>
            <person name="Bechman K.B."/>
            <person name="Herman A."/>
            <person name="Abrahante J.E."/>
            <person name="Garbe J."/>
        </authorList>
    </citation>
    <scope>NUCLEOTIDE SEQUENCE</scope>
    <source>
        <strain evidence="1">Duluth1</strain>
        <tissue evidence="1">Whole animal</tissue>
    </source>
</reference>
<organism evidence="1 2">
    <name type="scientific">Dreissena polymorpha</name>
    <name type="common">Zebra mussel</name>
    <name type="synonym">Mytilus polymorpha</name>
    <dbReference type="NCBI Taxonomy" id="45954"/>
    <lineage>
        <taxon>Eukaryota</taxon>
        <taxon>Metazoa</taxon>
        <taxon>Spiralia</taxon>
        <taxon>Lophotrochozoa</taxon>
        <taxon>Mollusca</taxon>
        <taxon>Bivalvia</taxon>
        <taxon>Autobranchia</taxon>
        <taxon>Heteroconchia</taxon>
        <taxon>Euheterodonta</taxon>
        <taxon>Imparidentia</taxon>
        <taxon>Neoheterodontei</taxon>
        <taxon>Myida</taxon>
        <taxon>Dreissenoidea</taxon>
        <taxon>Dreissenidae</taxon>
        <taxon>Dreissena</taxon>
    </lineage>
</organism>
<accession>A0A9D4DYH6</accession>
<keyword evidence="2" id="KW-1185">Reference proteome</keyword>
<evidence type="ECO:0000313" key="1">
    <source>
        <dbReference type="EMBL" id="KAH3770424.1"/>
    </source>
</evidence>
<name>A0A9D4DYH6_DREPO</name>
<evidence type="ECO:0000313" key="2">
    <source>
        <dbReference type="Proteomes" id="UP000828390"/>
    </source>
</evidence>
<dbReference type="Proteomes" id="UP000828390">
    <property type="component" value="Unassembled WGS sequence"/>
</dbReference>
<comment type="caution">
    <text evidence="1">The sequence shown here is derived from an EMBL/GenBank/DDBJ whole genome shotgun (WGS) entry which is preliminary data.</text>
</comment>
<reference evidence="1" key="1">
    <citation type="journal article" date="2019" name="bioRxiv">
        <title>The Genome of the Zebra Mussel, Dreissena polymorpha: A Resource for Invasive Species Research.</title>
        <authorList>
            <person name="McCartney M.A."/>
            <person name="Auch B."/>
            <person name="Kono T."/>
            <person name="Mallez S."/>
            <person name="Zhang Y."/>
            <person name="Obille A."/>
            <person name="Becker A."/>
            <person name="Abrahante J.E."/>
            <person name="Garbe J."/>
            <person name="Badalamenti J.P."/>
            <person name="Herman A."/>
            <person name="Mangelson H."/>
            <person name="Liachko I."/>
            <person name="Sullivan S."/>
            <person name="Sone E.D."/>
            <person name="Koren S."/>
            <person name="Silverstein K.A.T."/>
            <person name="Beckman K.B."/>
            <person name="Gohl D.M."/>
        </authorList>
    </citation>
    <scope>NUCLEOTIDE SEQUENCE</scope>
    <source>
        <strain evidence="1">Duluth1</strain>
        <tissue evidence="1">Whole animal</tissue>
    </source>
</reference>
<sequence length="57" mass="6410">MTTAQEEEVMFTNVINALCSEVIGRTDGHPLAEYFVITDNGNLGQTQRTPPTNYRHK</sequence>
<protein>
    <submittedName>
        <fullName evidence="1">Uncharacterized protein</fullName>
    </submittedName>
</protein>
<proteinExistence type="predicted"/>